<feature type="region of interest" description="Disordered" evidence="1">
    <location>
        <begin position="28"/>
        <end position="56"/>
    </location>
</feature>
<gene>
    <name evidence="2" type="ORF">DS2_18713</name>
</gene>
<proteinExistence type="predicted"/>
<organism evidence="2 3">
    <name type="scientific">Catenovulum agarivorans DS-2</name>
    <dbReference type="NCBI Taxonomy" id="1328313"/>
    <lineage>
        <taxon>Bacteria</taxon>
        <taxon>Pseudomonadati</taxon>
        <taxon>Pseudomonadota</taxon>
        <taxon>Gammaproteobacteria</taxon>
        <taxon>Alteromonadales</taxon>
        <taxon>Alteromonadaceae</taxon>
        <taxon>Catenovulum</taxon>
    </lineage>
</organism>
<protein>
    <submittedName>
        <fullName evidence="2">Uncharacterized protein</fullName>
    </submittedName>
</protein>
<dbReference type="Proteomes" id="UP000019276">
    <property type="component" value="Unassembled WGS sequence"/>
</dbReference>
<accession>W7Q5Y1</accession>
<name>W7Q5Y1_9ALTE</name>
<dbReference type="STRING" id="1328313.DS2_18713"/>
<dbReference type="RefSeq" id="WP_035016581.1">
    <property type="nucleotide sequence ID" value="NZ_ARZY01000062.1"/>
</dbReference>
<comment type="caution">
    <text evidence="2">The sequence shown here is derived from an EMBL/GenBank/DDBJ whole genome shotgun (WGS) entry which is preliminary data.</text>
</comment>
<reference evidence="2 3" key="1">
    <citation type="journal article" date="2014" name="Genome Announc.">
        <title>Draft Genome Sequence of the Agar-Degrading Bacterium Catenovulum sp. Strain DS-2, Isolated from Intestines of Haliotis diversicolor.</title>
        <authorList>
            <person name="Shan D."/>
            <person name="Li X."/>
            <person name="Gu Z."/>
            <person name="Wei G."/>
            <person name="Gao Z."/>
            <person name="Shao Z."/>
        </authorList>
    </citation>
    <scope>NUCLEOTIDE SEQUENCE [LARGE SCALE GENOMIC DNA]</scope>
    <source>
        <strain evidence="2 3">DS-2</strain>
    </source>
</reference>
<evidence type="ECO:0000256" key="1">
    <source>
        <dbReference type="SAM" id="MobiDB-lite"/>
    </source>
</evidence>
<keyword evidence="3" id="KW-1185">Reference proteome</keyword>
<sequence>MSQLNTYQQAVLAELSIDYFQTNAVGHPVDESSQASTPVSSANVSTNQAPESNRSQIDHLSQIKSVIGMSSPAQVKPAEVVQAEVTPLSAAVHNLAKLDAIALCEWLSQSGLSYRHQQMSQDSYQFTFEPQGQQQEFDLAKGAEQKAFWQFLCQLVLK</sequence>
<feature type="compositionally biased region" description="Polar residues" evidence="1">
    <location>
        <begin position="31"/>
        <end position="56"/>
    </location>
</feature>
<dbReference type="OrthoDB" id="9906303at2"/>
<dbReference type="EMBL" id="ARZY01000062">
    <property type="protein sequence ID" value="EWH08174.1"/>
    <property type="molecule type" value="Genomic_DNA"/>
</dbReference>
<evidence type="ECO:0000313" key="2">
    <source>
        <dbReference type="EMBL" id="EWH08174.1"/>
    </source>
</evidence>
<dbReference type="AlphaFoldDB" id="W7Q5Y1"/>
<evidence type="ECO:0000313" key="3">
    <source>
        <dbReference type="Proteomes" id="UP000019276"/>
    </source>
</evidence>